<organism evidence="1">
    <name type="scientific">human gut metagenome</name>
    <dbReference type="NCBI Taxonomy" id="408170"/>
    <lineage>
        <taxon>unclassified sequences</taxon>
        <taxon>metagenomes</taxon>
        <taxon>organismal metagenomes</taxon>
    </lineage>
</organism>
<feature type="non-terminal residue" evidence="1">
    <location>
        <position position="117"/>
    </location>
</feature>
<gene>
    <name evidence="1" type="ORF">LEA_02148</name>
</gene>
<dbReference type="PROSITE" id="PS51257">
    <property type="entry name" value="PROKAR_LIPOPROTEIN"/>
    <property type="match status" value="1"/>
</dbReference>
<dbReference type="AlphaFoldDB" id="K1UNI7"/>
<evidence type="ECO:0000313" key="1">
    <source>
        <dbReference type="EMBL" id="EKC79720.1"/>
    </source>
</evidence>
<protein>
    <recommendedName>
        <fullName evidence="2">Lipoprotein</fullName>
    </recommendedName>
</protein>
<dbReference type="EMBL" id="AJWY01001483">
    <property type="protein sequence ID" value="EKC79720.1"/>
    <property type="molecule type" value="Genomic_DNA"/>
</dbReference>
<proteinExistence type="predicted"/>
<evidence type="ECO:0008006" key="2">
    <source>
        <dbReference type="Google" id="ProtNLM"/>
    </source>
</evidence>
<comment type="caution">
    <text evidence="1">The sequence shown here is derived from an EMBL/GenBank/DDBJ whole genome shotgun (WGS) entry which is preliminary data.</text>
</comment>
<sequence>MKKLNRILMGGLVAVTAASCSQNPDLPGWNPNGETIRIRLDAPEALQTTRTVAGTNSALGGLTNVDWERYDLRYQIAVYSSDGSRLLVAPQAKTSDTYGSTVFEFRLTPNNTYKFVA</sequence>
<accession>K1UNI7</accession>
<name>K1UNI7_9ZZZZ</name>
<reference evidence="1" key="1">
    <citation type="journal article" date="2013" name="Environ. Microbiol.">
        <title>Microbiota from the distal guts of lean and obese adolescents exhibit partial functional redundancy besides clear differences in community structure.</title>
        <authorList>
            <person name="Ferrer M."/>
            <person name="Ruiz A."/>
            <person name="Lanza F."/>
            <person name="Haange S.B."/>
            <person name="Oberbach A."/>
            <person name="Till H."/>
            <person name="Bargiela R."/>
            <person name="Campoy C."/>
            <person name="Segura M.T."/>
            <person name="Richter M."/>
            <person name="von Bergen M."/>
            <person name="Seifert J."/>
            <person name="Suarez A."/>
        </authorList>
    </citation>
    <scope>NUCLEOTIDE SEQUENCE</scope>
</reference>